<protein>
    <submittedName>
        <fullName evidence="2">Uncharacterized protein</fullName>
    </submittedName>
</protein>
<keyword evidence="1" id="KW-0812">Transmembrane</keyword>
<dbReference type="Proteomes" id="UP000277256">
    <property type="component" value="Unassembled WGS sequence"/>
</dbReference>
<gene>
    <name evidence="2" type="ORF">EIW28_14665</name>
</gene>
<name>A0A426UVD5_9ACTN</name>
<evidence type="ECO:0000256" key="1">
    <source>
        <dbReference type="SAM" id="Phobius"/>
    </source>
</evidence>
<comment type="caution">
    <text evidence="2">The sequence shown here is derived from an EMBL/GenBank/DDBJ whole genome shotgun (WGS) entry which is preliminary data.</text>
</comment>
<dbReference type="EMBL" id="RSEB01000004">
    <property type="protein sequence ID" value="RRR98159.1"/>
    <property type="molecule type" value="Genomic_DNA"/>
</dbReference>
<accession>A0A426UVD5</accession>
<reference evidence="2 3" key="1">
    <citation type="submission" date="2018-12" db="EMBL/GenBank/DDBJ databases">
        <title>Glycomyces sp. YIM 121974 draft genome.</title>
        <authorList>
            <person name="Li Q."/>
        </authorList>
    </citation>
    <scope>NUCLEOTIDE SEQUENCE [LARGE SCALE GENOMIC DNA]</scope>
    <source>
        <strain evidence="2 3">YIM 121974</strain>
    </source>
</reference>
<keyword evidence="1" id="KW-0472">Membrane</keyword>
<evidence type="ECO:0000313" key="3">
    <source>
        <dbReference type="Proteomes" id="UP000277256"/>
    </source>
</evidence>
<keyword evidence="3" id="KW-1185">Reference proteome</keyword>
<proteinExistence type="predicted"/>
<sequence>MNDQPPAAPPVPGTGHYKLTTAALWVGLAVGTVLNVGLQSAGLWLLALPFGLVALASAVGLVARAVVNWKRR</sequence>
<evidence type="ECO:0000313" key="2">
    <source>
        <dbReference type="EMBL" id="RRR98159.1"/>
    </source>
</evidence>
<dbReference type="AlphaFoldDB" id="A0A426UVD5"/>
<dbReference type="OrthoDB" id="5196115at2"/>
<dbReference type="RefSeq" id="WP_125248468.1">
    <property type="nucleotide sequence ID" value="NZ_RSEB01000004.1"/>
</dbReference>
<feature type="transmembrane region" description="Helical" evidence="1">
    <location>
        <begin position="44"/>
        <end position="67"/>
    </location>
</feature>
<organism evidence="2 3">
    <name type="scientific">Glycomyces terrestris</name>
    <dbReference type="NCBI Taxonomy" id="2493553"/>
    <lineage>
        <taxon>Bacteria</taxon>
        <taxon>Bacillati</taxon>
        <taxon>Actinomycetota</taxon>
        <taxon>Actinomycetes</taxon>
        <taxon>Glycomycetales</taxon>
        <taxon>Glycomycetaceae</taxon>
        <taxon>Glycomyces</taxon>
    </lineage>
</organism>
<keyword evidence="1" id="KW-1133">Transmembrane helix</keyword>